<feature type="transmembrane region" description="Helical" evidence="1">
    <location>
        <begin position="16"/>
        <end position="45"/>
    </location>
</feature>
<dbReference type="EMBL" id="JAGHQM010001207">
    <property type="protein sequence ID" value="KAH0556148.1"/>
    <property type="molecule type" value="Genomic_DNA"/>
</dbReference>
<protein>
    <submittedName>
        <fullName evidence="2">Uncharacterized protein</fullName>
    </submittedName>
</protein>
<keyword evidence="1" id="KW-0472">Membrane</keyword>
<evidence type="ECO:0000256" key="1">
    <source>
        <dbReference type="SAM" id="Phobius"/>
    </source>
</evidence>
<evidence type="ECO:0000313" key="2">
    <source>
        <dbReference type="EMBL" id="KAH0556148.1"/>
    </source>
</evidence>
<sequence length="136" mass="15362">MCQNQLVRNTGPYQSFSIIGIALTLAIGGVIMLIGSTIDVTIGHFQKNRKSEYRRQQWILEDRLQLQRMAYEGYGVGGKWEGRLSSIPTIVRSDKQQESETLIGSSSELYDVQETRESIIRPDLKKGHGGGMFQNR</sequence>
<evidence type="ECO:0000313" key="3">
    <source>
        <dbReference type="Proteomes" id="UP000750711"/>
    </source>
</evidence>
<gene>
    <name evidence="2" type="ORF">GP486_005920</name>
</gene>
<dbReference type="Proteomes" id="UP000750711">
    <property type="component" value="Unassembled WGS sequence"/>
</dbReference>
<comment type="caution">
    <text evidence="2">The sequence shown here is derived from an EMBL/GenBank/DDBJ whole genome shotgun (WGS) entry which is preliminary data.</text>
</comment>
<organism evidence="2 3">
    <name type="scientific">Trichoglossum hirsutum</name>
    <dbReference type="NCBI Taxonomy" id="265104"/>
    <lineage>
        <taxon>Eukaryota</taxon>
        <taxon>Fungi</taxon>
        <taxon>Dikarya</taxon>
        <taxon>Ascomycota</taxon>
        <taxon>Pezizomycotina</taxon>
        <taxon>Geoglossomycetes</taxon>
        <taxon>Geoglossales</taxon>
        <taxon>Geoglossaceae</taxon>
        <taxon>Trichoglossum</taxon>
    </lineage>
</organism>
<proteinExistence type="predicted"/>
<keyword evidence="1" id="KW-0812">Transmembrane</keyword>
<keyword evidence="3" id="KW-1185">Reference proteome</keyword>
<dbReference type="AlphaFoldDB" id="A0A9P8L8A2"/>
<name>A0A9P8L8A2_9PEZI</name>
<reference evidence="2" key="1">
    <citation type="submission" date="2021-03" db="EMBL/GenBank/DDBJ databases">
        <title>Comparative genomics and phylogenomic investigation of the class Geoglossomycetes provide insights into ecological specialization and systematics.</title>
        <authorList>
            <person name="Melie T."/>
            <person name="Pirro S."/>
            <person name="Miller A.N."/>
            <person name="Quandt A."/>
        </authorList>
    </citation>
    <scope>NUCLEOTIDE SEQUENCE</scope>
    <source>
        <strain evidence="2">CAQ_001_2017</strain>
    </source>
</reference>
<keyword evidence="1" id="KW-1133">Transmembrane helix</keyword>
<accession>A0A9P8L8A2</accession>